<dbReference type="InterPro" id="IPR053967">
    <property type="entry name" value="LlgE_F_G-like_D1"/>
</dbReference>
<dbReference type="GO" id="GO:0071978">
    <property type="term" value="P:bacterial-type flagellum-dependent swarming motility"/>
    <property type="evidence" value="ECO:0007669"/>
    <property type="project" value="TreeGrafter"/>
</dbReference>
<dbReference type="Pfam" id="PF06429">
    <property type="entry name" value="Flg_bbr_C"/>
    <property type="match status" value="1"/>
</dbReference>
<sequence>MSLYSALSAGVSGLNAQSSAIAAVADNITNINTIGYKATETQFSTMVGEGRAGATYVAGGVKAVAHSLISKAGLTVSSSNSTDLSIAGDGFFVTRMGSTPGSSVSLTRAGSFAPDKNGYLVNTSGAYLQGWRLAPDGSYTNTGTMNGLGPIKLSDLQGTASATTTMTIKANFPTTTAAFTGAYTAGNLASGAVTPAFTRPMDVTDAQGVSHRVNFSVIRTGVNTWQGEIYASPASDVSASGGLLASGTIKFNPDGSLDKANSSAALFGSITPSWTNGSGSSPIALNLGDNGGVNGLTSYDTGYAVTSTVNGGKLGTIAAIEVSKDGIVSAKFDDGTSRAVFKLPIATVANPDGLNRTPGNGFTASSLSGDFKIVAPGEGGGSIASYSLEGSTSDLGKEFTDMIRFQRAYSASSKIITTVDDMLQEVSNLKR</sequence>
<evidence type="ECO:0000256" key="5">
    <source>
        <dbReference type="RuleBase" id="RU362116"/>
    </source>
</evidence>
<name>A0A7W7EYS3_9SPHN</name>
<dbReference type="InterPro" id="IPR037058">
    <property type="entry name" value="Falgellar_hook_FlgE_sf"/>
</dbReference>
<dbReference type="PANTHER" id="PTHR30435:SF1">
    <property type="entry name" value="FLAGELLAR HOOK PROTEIN FLGE"/>
    <property type="match status" value="1"/>
</dbReference>
<dbReference type="AlphaFoldDB" id="A0A7W7EYS3"/>
<evidence type="ECO:0000256" key="4">
    <source>
        <dbReference type="ARBA" id="ARBA00023143"/>
    </source>
</evidence>
<keyword evidence="10" id="KW-0282">Flagellum</keyword>
<proteinExistence type="inferred from homology"/>
<evidence type="ECO:0000259" key="7">
    <source>
        <dbReference type="Pfam" id="PF06429"/>
    </source>
</evidence>
<dbReference type="Proteomes" id="UP000574769">
    <property type="component" value="Unassembled WGS sequence"/>
</dbReference>
<keyword evidence="4 5" id="KW-0975">Bacterial flagellum</keyword>
<reference evidence="10 11" key="1">
    <citation type="submission" date="2020-08" db="EMBL/GenBank/DDBJ databases">
        <title>Genomic Encyclopedia of Type Strains, Phase IV (KMG-IV): sequencing the most valuable type-strain genomes for metagenomic binning, comparative biology and taxonomic classification.</title>
        <authorList>
            <person name="Goeker M."/>
        </authorList>
    </citation>
    <scope>NUCLEOTIDE SEQUENCE [LARGE SCALE GENOMIC DNA]</scope>
    <source>
        <strain evidence="10 11">DSM 15867</strain>
    </source>
</reference>
<evidence type="ECO:0000313" key="10">
    <source>
        <dbReference type="EMBL" id="MBB4616670.1"/>
    </source>
</evidence>
<evidence type="ECO:0000256" key="3">
    <source>
        <dbReference type="ARBA" id="ARBA00019015"/>
    </source>
</evidence>
<keyword evidence="10" id="KW-0969">Cilium</keyword>
<accession>A0A7W7EYS3</accession>
<dbReference type="NCBIfam" id="TIGR03506">
    <property type="entry name" value="FlgEFG_subfam"/>
    <property type="match status" value="1"/>
</dbReference>
<organism evidence="10 11">
    <name type="scientific">Sphingomonas abaci</name>
    <dbReference type="NCBI Taxonomy" id="237611"/>
    <lineage>
        <taxon>Bacteria</taxon>
        <taxon>Pseudomonadati</taxon>
        <taxon>Pseudomonadota</taxon>
        <taxon>Alphaproteobacteria</taxon>
        <taxon>Sphingomonadales</taxon>
        <taxon>Sphingomonadaceae</taxon>
        <taxon>Sphingomonas</taxon>
    </lineage>
</organism>
<evidence type="ECO:0000259" key="8">
    <source>
        <dbReference type="Pfam" id="PF07559"/>
    </source>
</evidence>
<dbReference type="GO" id="GO:0009425">
    <property type="term" value="C:bacterial-type flagellum basal body"/>
    <property type="evidence" value="ECO:0007669"/>
    <property type="project" value="UniProtKB-SubCell"/>
</dbReference>
<dbReference type="Pfam" id="PF22692">
    <property type="entry name" value="LlgE_F_G_D1"/>
    <property type="match status" value="1"/>
</dbReference>
<evidence type="ECO:0000256" key="2">
    <source>
        <dbReference type="ARBA" id="ARBA00009677"/>
    </source>
</evidence>
<evidence type="ECO:0000259" key="6">
    <source>
        <dbReference type="Pfam" id="PF00460"/>
    </source>
</evidence>
<dbReference type="InterPro" id="IPR001444">
    <property type="entry name" value="Flag_bb_rod_N"/>
</dbReference>
<dbReference type="GO" id="GO:0005829">
    <property type="term" value="C:cytosol"/>
    <property type="evidence" value="ECO:0007669"/>
    <property type="project" value="TreeGrafter"/>
</dbReference>
<evidence type="ECO:0000256" key="1">
    <source>
        <dbReference type="ARBA" id="ARBA00004117"/>
    </source>
</evidence>
<comment type="similarity">
    <text evidence="2 5">Belongs to the flagella basal body rod proteins family.</text>
</comment>
<dbReference type="InterPro" id="IPR010930">
    <property type="entry name" value="Flg_bb/hook_C_dom"/>
</dbReference>
<dbReference type="Pfam" id="PF07559">
    <property type="entry name" value="FlgE_D2"/>
    <property type="match status" value="1"/>
</dbReference>
<evidence type="ECO:0000259" key="9">
    <source>
        <dbReference type="Pfam" id="PF22692"/>
    </source>
</evidence>
<dbReference type="EMBL" id="JACHNY010000001">
    <property type="protein sequence ID" value="MBB4616670.1"/>
    <property type="molecule type" value="Genomic_DNA"/>
</dbReference>
<keyword evidence="10" id="KW-0966">Cell projection</keyword>
<dbReference type="RefSeq" id="WP_184111663.1">
    <property type="nucleotide sequence ID" value="NZ_JACHNY010000001.1"/>
</dbReference>
<dbReference type="InterPro" id="IPR037925">
    <property type="entry name" value="FlgE/F/G-like"/>
</dbReference>
<feature type="domain" description="Flagellar basal body rod protein N-terminal" evidence="6">
    <location>
        <begin position="9"/>
        <end position="37"/>
    </location>
</feature>
<dbReference type="PANTHER" id="PTHR30435">
    <property type="entry name" value="FLAGELLAR PROTEIN"/>
    <property type="match status" value="1"/>
</dbReference>
<comment type="caution">
    <text evidence="10">The sequence shown here is derived from an EMBL/GenBank/DDBJ whole genome shotgun (WGS) entry which is preliminary data.</text>
</comment>
<feature type="domain" description="Flagellar hook protein FlgE/F/G-like D1" evidence="9">
    <location>
        <begin position="86"/>
        <end position="150"/>
    </location>
</feature>
<evidence type="ECO:0000313" key="11">
    <source>
        <dbReference type="Proteomes" id="UP000574769"/>
    </source>
</evidence>
<dbReference type="SUPFAM" id="SSF117143">
    <property type="entry name" value="Flagellar hook protein flgE"/>
    <property type="match status" value="1"/>
</dbReference>
<protein>
    <recommendedName>
        <fullName evidence="3 5">Flagellar hook protein FlgE</fullName>
    </recommendedName>
</protein>
<gene>
    <name evidence="10" type="ORF">GGQ96_000776</name>
</gene>
<dbReference type="Gene3D" id="2.60.98.20">
    <property type="entry name" value="Flagellar hook protein FlgE"/>
    <property type="match status" value="1"/>
</dbReference>
<dbReference type="InterPro" id="IPR020013">
    <property type="entry name" value="Flagellar_FlgE/F/G"/>
</dbReference>
<comment type="subcellular location">
    <subcellularLocation>
        <location evidence="1 5">Bacterial flagellum basal body</location>
    </subcellularLocation>
</comment>
<dbReference type="GO" id="GO:0009424">
    <property type="term" value="C:bacterial-type flagellum hook"/>
    <property type="evidence" value="ECO:0007669"/>
    <property type="project" value="TreeGrafter"/>
</dbReference>
<feature type="domain" description="Flagellar basal-body/hook protein C-terminal" evidence="7">
    <location>
        <begin position="387"/>
        <end position="429"/>
    </location>
</feature>
<comment type="function">
    <text evidence="5">A flexible structure which links the flagellar filament to the drive apparatus in the basal body.</text>
</comment>
<dbReference type="Pfam" id="PF00460">
    <property type="entry name" value="Flg_bb_rod"/>
    <property type="match status" value="1"/>
</dbReference>
<feature type="domain" description="Flagellar hook protein FlgE D2" evidence="8">
    <location>
        <begin position="199"/>
        <end position="309"/>
    </location>
</feature>
<keyword evidence="11" id="KW-1185">Reference proteome</keyword>
<dbReference type="InterPro" id="IPR011491">
    <property type="entry name" value="FlgE_D2"/>
</dbReference>